<name>A0A2J4SZ47_9ENTR</name>
<dbReference type="Proteomes" id="UP001159937">
    <property type="component" value="Unassembled WGS sequence"/>
</dbReference>
<dbReference type="Gene3D" id="3.40.50.10150">
    <property type="entry name" value="B12-dependent dehydatase associated subunit"/>
    <property type="match status" value="1"/>
</dbReference>
<dbReference type="Proteomes" id="UP000234505">
    <property type="component" value="Unassembled WGS sequence"/>
</dbReference>
<dbReference type="InterPro" id="IPR010254">
    <property type="entry name" value="B12-dep_deHydtase_bsu"/>
</dbReference>
<sequence>MQNPGIPGSPAVHLFYHPGLHDSETLRQISLGLEEQGVPCRTISCADIDNALALAHQAAQHSALRTGIGVSASGDTVLTHAQYPADRPLRHCPPDSGYARLRNLGANAGQLVKVIPFSEAL</sequence>
<reference evidence="1" key="3">
    <citation type="submission" date="2022-09" db="EMBL/GenBank/DDBJ databases">
        <title>Intensive care unit water sources are persistently colonized with multi-drug resistant bacteria and are the site of extensive horizontal gene transfer of antibiotic resistance genes.</title>
        <authorList>
            <person name="Diorio-Toth L."/>
        </authorList>
    </citation>
    <scope>NUCLEOTIDE SEQUENCE</scope>
    <source>
        <strain evidence="1">GD03918</strain>
    </source>
</reference>
<evidence type="ECO:0000313" key="1">
    <source>
        <dbReference type="EMBL" id="MDH0965366.1"/>
    </source>
</evidence>
<dbReference type="InterPro" id="IPR003208">
    <property type="entry name" value="Dehydtase/Dehydtase_re"/>
</dbReference>
<gene>
    <name evidence="3" type="ORF">CWN50_02475</name>
    <name evidence="1" type="ORF">N5C89_21245</name>
    <name evidence="2" type="ORF">PTQ40_29555</name>
</gene>
<dbReference type="Proteomes" id="UP001249822">
    <property type="component" value="Unassembled WGS sequence"/>
</dbReference>
<dbReference type="SUPFAM" id="SSF52968">
    <property type="entry name" value="B12-dependent dehydatase associated subunit"/>
    <property type="match status" value="1"/>
</dbReference>
<dbReference type="Pfam" id="PF02288">
    <property type="entry name" value="Dehydratase_MU"/>
    <property type="match status" value="1"/>
</dbReference>
<proteinExistence type="predicted"/>
<reference evidence="2" key="5">
    <citation type="submission" date="2023-01" db="EMBL/GenBank/DDBJ databases">
        <authorList>
            <person name="Du H."/>
            <person name="Wan W."/>
        </authorList>
    </citation>
    <scope>NUCLEOTIDE SEQUENCE</scope>
    <source>
        <strain evidence="2">HD1688</strain>
    </source>
</reference>
<evidence type="ECO:0000313" key="2">
    <source>
        <dbReference type="EMBL" id="MDS7903109.1"/>
    </source>
</evidence>
<dbReference type="PIRSF" id="PIRSF011503">
    <property type="entry name" value="DdrB_PduH"/>
    <property type="match status" value="1"/>
</dbReference>
<reference evidence="3 4" key="2">
    <citation type="submission" date="2018-01" db="EMBL/GenBank/DDBJ databases">
        <title>Genomic study of Klebsiella pneumoniae.</title>
        <authorList>
            <person name="Yang Y."/>
            <person name="Bicalho R."/>
        </authorList>
    </citation>
    <scope>NUCLEOTIDE SEQUENCE [LARGE SCALE GENOMIC DNA]</scope>
    <source>
        <strain evidence="3 4">A11</strain>
    </source>
</reference>
<dbReference type="EMBL" id="JAOCBF010000032">
    <property type="protein sequence ID" value="MDH0965366.1"/>
    <property type="molecule type" value="Genomic_DNA"/>
</dbReference>
<evidence type="ECO:0000313" key="3">
    <source>
        <dbReference type="EMBL" id="PLL43954.1"/>
    </source>
</evidence>
<evidence type="ECO:0000313" key="4">
    <source>
        <dbReference type="Proteomes" id="UP000234505"/>
    </source>
</evidence>
<accession>A0A2J4SZ47</accession>
<reference evidence="2" key="4">
    <citation type="journal article" date="2023" name="Front. Microbiol.">
        <title>Genomic characterization of carbapenem-resistant Klebsiella oxytoca complex in China: a multi-center study.</title>
        <authorList>
            <person name="Wan W."/>
            <person name="Yang X."/>
            <person name="Yu H."/>
            <person name="Wang M."/>
            <person name="Jia W."/>
            <person name="Huang B."/>
            <person name="Qu F."/>
            <person name="Shan B."/>
            <person name="Tang Y.W."/>
            <person name="Chen L."/>
            <person name="Du H."/>
        </authorList>
    </citation>
    <scope>NUCLEOTIDE SEQUENCE</scope>
    <source>
        <strain evidence="2">HD1688</strain>
    </source>
</reference>
<protein>
    <submittedName>
        <fullName evidence="1">Glycerol dehydratase reactivase beta/small subunit family protein</fullName>
    </submittedName>
</protein>
<dbReference type="EMBL" id="PIDS01000036">
    <property type="protein sequence ID" value="PLL43954.1"/>
    <property type="molecule type" value="Genomic_DNA"/>
</dbReference>
<organism evidence="3 4">
    <name type="scientific">Klebsiella michiganensis</name>
    <dbReference type="NCBI Taxonomy" id="1134687"/>
    <lineage>
        <taxon>Bacteria</taxon>
        <taxon>Pseudomonadati</taxon>
        <taxon>Pseudomonadota</taxon>
        <taxon>Gammaproteobacteria</taxon>
        <taxon>Enterobacterales</taxon>
        <taxon>Enterobacteriaceae</taxon>
        <taxon>Klebsiella/Raoultella group</taxon>
        <taxon>Klebsiella</taxon>
    </lineage>
</organism>
<comment type="caution">
    <text evidence="3">The sequence shown here is derived from an EMBL/GenBank/DDBJ whole genome shotgun (WGS) entry which is preliminary data.</text>
</comment>
<dbReference type="InterPro" id="IPR009192">
    <property type="entry name" value="Diol/glycerol_deHydtase_re_ssu"/>
</dbReference>
<dbReference type="AlphaFoldDB" id="A0A2J4SZ47"/>
<reference evidence="3 4" key="1">
    <citation type="submission" date="2017-11" db="EMBL/GenBank/DDBJ databases">
        <authorList>
            <person name="Han C.G."/>
        </authorList>
    </citation>
    <scope>NUCLEOTIDE SEQUENCE [LARGE SCALE GENOMIC DNA]</scope>
    <source>
        <strain evidence="3 4">A11</strain>
    </source>
</reference>
<dbReference type="RefSeq" id="WP_004098885.1">
    <property type="nucleotide sequence ID" value="NZ_CABGLF010000037.1"/>
</dbReference>
<dbReference type="EMBL" id="JAQSKY010000036">
    <property type="protein sequence ID" value="MDS7903109.1"/>
    <property type="molecule type" value="Genomic_DNA"/>
</dbReference>